<dbReference type="AlphaFoldDB" id="A0A4C1VBI3"/>
<evidence type="ECO:0000313" key="2">
    <source>
        <dbReference type="EMBL" id="GBP36498.1"/>
    </source>
</evidence>
<proteinExistence type="predicted"/>
<name>A0A4C1VBI3_EUMVA</name>
<organism evidence="2 3">
    <name type="scientific">Eumeta variegata</name>
    <name type="common">Bagworm moth</name>
    <name type="synonym">Eumeta japonica</name>
    <dbReference type="NCBI Taxonomy" id="151549"/>
    <lineage>
        <taxon>Eukaryota</taxon>
        <taxon>Metazoa</taxon>
        <taxon>Ecdysozoa</taxon>
        <taxon>Arthropoda</taxon>
        <taxon>Hexapoda</taxon>
        <taxon>Insecta</taxon>
        <taxon>Pterygota</taxon>
        <taxon>Neoptera</taxon>
        <taxon>Endopterygota</taxon>
        <taxon>Lepidoptera</taxon>
        <taxon>Glossata</taxon>
        <taxon>Ditrysia</taxon>
        <taxon>Tineoidea</taxon>
        <taxon>Psychidae</taxon>
        <taxon>Oiketicinae</taxon>
        <taxon>Eumeta</taxon>
    </lineage>
</organism>
<keyword evidence="3" id="KW-1185">Reference proteome</keyword>
<comment type="caution">
    <text evidence="2">The sequence shown here is derived from an EMBL/GenBank/DDBJ whole genome shotgun (WGS) entry which is preliminary data.</text>
</comment>
<dbReference type="EMBL" id="BGZK01000319">
    <property type="protein sequence ID" value="GBP36498.1"/>
    <property type="molecule type" value="Genomic_DNA"/>
</dbReference>
<sequence>MHVRVAHQKRAPGGARPAGGATSLRMTTPRKVYFQMSRRPIRSAANLSRSDAASACQESKSRLMHNKDGGAGAVRTGAGPARREVACPRPRKTRRSRVAERRDLYSAPAGPGTRFTYLFGYTCARPRE</sequence>
<feature type="region of interest" description="Disordered" evidence="1">
    <location>
        <begin position="43"/>
        <end position="106"/>
    </location>
</feature>
<accession>A0A4C1VBI3</accession>
<evidence type="ECO:0000313" key="3">
    <source>
        <dbReference type="Proteomes" id="UP000299102"/>
    </source>
</evidence>
<evidence type="ECO:0000256" key="1">
    <source>
        <dbReference type="SAM" id="MobiDB-lite"/>
    </source>
</evidence>
<feature type="compositionally biased region" description="Low complexity" evidence="1">
    <location>
        <begin position="11"/>
        <end position="21"/>
    </location>
</feature>
<protein>
    <submittedName>
        <fullName evidence="2">Uncharacterized protein</fullName>
    </submittedName>
</protein>
<reference evidence="2 3" key="1">
    <citation type="journal article" date="2019" name="Commun. Biol.">
        <title>The bagworm genome reveals a unique fibroin gene that provides high tensile strength.</title>
        <authorList>
            <person name="Kono N."/>
            <person name="Nakamura H."/>
            <person name="Ohtoshi R."/>
            <person name="Tomita M."/>
            <person name="Numata K."/>
            <person name="Arakawa K."/>
        </authorList>
    </citation>
    <scope>NUCLEOTIDE SEQUENCE [LARGE SCALE GENOMIC DNA]</scope>
</reference>
<gene>
    <name evidence="2" type="ORF">EVAR_8331_1</name>
</gene>
<dbReference type="Proteomes" id="UP000299102">
    <property type="component" value="Unassembled WGS sequence"/>
</dbReference>
<feature type="compositionally biased region" description="Basic residues" evidence="1">
    <location>
        <begin position="1"/>
        <end position="10"/>
    </location>
</feature>
<feature type="region of interest" description="Disordered" evidence="1">
    <location>
        <begin position="1"/>
        <end position="29"/>
    </location>
</feature>
<feature type="compositionally biased region" description="Basic and acidic residues" evidence="1">
    <location>
        <begin position="59"/>
        <end position="68"/>
    </location>
</feature>